<dbReference type="AlphaFoldDB" id="A0AAN7GIG1"/>
<protein>
    <submittedName>
        <fullName evidence="2">Uncharacterized protein</fullName>
    </submittedName>
</protein>
<evidence type="ECO:0000313" key="2">
    <source>
        <dbReference type="EMBL" id="KAK4746705.1"/>
    </source>
</evidence>
<keyword evidence="1" id="KW-1133">Transmembrane helix</keyword>
<keyword evidence="1" id="KW-0812">Transmembrane</keyword>
<gene>
    <name evidence="2" type="ORF">SAY87_025742</name>
</gene>
<reference evidence="2 3" key="1">
    <citation type="journal article" date="2023" name="Hortic Res">
        <title>Pangenome of water caltrop reveals structural variations and asymmetric subgenome divergence after allopolyploidization.</title>
        <authorList>
            <person name="Zhang X."/>
            <person name="Chen Y."/>
            <person name="Wang L."/>
            <person name="Yuan Y."/>
            <person name="Fang M."/>
            <person name="Shi L."/>
            <person name="Lu R."/>
            <person name="Comes H.P."/>
            <person name="Ma Y."/>
            <person name="Chen Y."/>
            <person name="Huang G."/>
            <person name="Zhou Y."/>
            <person name="Zheng Z."/>
            <person name="Qiu Y."/>
        </authorList>
    </citation>
    <scope>NUCLEOTIDE SEQUENCE [LARGE SCALE GENOMIC DNA]</scope>
    <source>
        <tissue evidence="2">Roots</tissue>
    </source>
</reference>
<proteinExistence type="predicted"/>
<dbReference type="PANTHER" id="PTHR36714:SF1">
    <property type="entry name" value="T23E23.1"/>
    <property type="match status" value="1"/>
</dbReference>
<dbReference type="PANTHER" id="PTHR36714">
    <property type="entry name" value="T23E23.1"/>
    <property type="match status" value="1"/>
</dbReference>
<sequence>MDNETVMKKDKIDELSGILRRSLMIAAKNPKLLLFTLLTSFPLFFCILVFEFLFHQTLLSSVDTLLSDEAPGLTFCHGNICSVPIPSYWRWDGSFESMMTMITEHCSRFVLLGFVYMILVHPLDLLNTILIICHSSALYAERPL</sequence>
<keyword evidence="1" id="KW-0472">Membrane</keyword>
<accession>A0AAN7GIG1</accession>
<feature type="transmembrane region" description="Helical" evidence="1">
    <location>
        <begin position="109"/>
        <end position="133"/>
    </location>
</feature>
<dbReference type="EMBL" id="JAXIOK010000020">
    <property type="protein sequence ID" value="KAK4746705.1"/>
    <property type="molecule type" value="Genomic_DNA"/>
</dbReference>
<name>A0AAN7GIG1_9MYRT</name>
<feature type="transmembrane region" description="Helical" evidence="1">
    <location>
        <begin position="32"/>
        <end position="54"/>
    </location>
</feature>
<evidence type="ECO:0000313" key="3">
    <source>
        <dbReference type="Proteomes" id="UP001345219"/>
    </source>
</evidence>
<organism evidence="2 3">
    <name type="scientific">Trapa incisa</name>
    <dbReference type="NCBI Taxonomy" id="236973"/>
    <lineage>
        <taxon>Eukaryota</taxon>
        <taxon>Viridiplantae</taxon>
        <taxon>Streptophyta</taxon>
        <taxon>Embryophyta</taxon>
        <taxon>Tracheophyta</taxon>
        <taxon>Spermatophyta</taxon>
        <taxon>Magnoliopsida</taxon>
        <taxon>eudicotyledons</taxon>
        <taxon>Gunneridae</taxon>
        <taxon>Pentapetalae</taxon>
        <taxon>rosids</taxon>
        <taxon>malvids</taxon>
        <taxon>Myrtales</taxon>
        <taxon>Lythraceae</taxon>
        <taxon>Trapa</taxon>
    </lineage>
</organism>
<comment type="caution">
    <text evidence="2">The sequence shown here is derived from an EMBL/GenBank/DDBJ whole genome shotgun (WGS) entry which is preliminary data.</text>
</comment>
<dbReference type="Proteomes" id="UP001345219">
    <property type="component" value="Chromosome 20"/>
</dbReference>
<evidence type="ECO:0000256" key="1">
    <source>
        <dbReference type="SAM" id="Phobius"/>
    </source>
</evidence>
<keyword evidence="3" id="KW-1185">Reference proteome</keyword>